<proteinExistence type="predicted"/>
<comment type="caution">
    <text evidence="2">The sequence shown here is derived from an EMBL/GenBank/DDBJ whole genome shotgun (WGS) entry which is preliminary data.</text>
</comment>
<dbReference type="Gene3D" id="2.30.110.10">
    <property type="entry name" value="Electron Transport, Fmn-binding Protein, Chain A"/>
    <property type="match status" value="1"/>
</dbReference>
<organism evidence="2 3">
    <name type="scientific">Rhizoctonia solani</name>
    <dbReference type="NCBI Taxonomy" id="456999"/>
    <lineage>
        <taxon>Eukaryota</taxon>
        <taxon>Fungi</taxon>
        <taxon>Dikarya</taxon>
        <taxon>Basidiomycota</taxon>
        <taxon>Agaricomycotina</taxon>
        <taxon>Agaricomycetes</taxon>
        <taxon>Cantharellales</taxon>
        <taxon>Ceratobasidiaceae</taxon>
        <taxon>Rhizoctonia</taxon>
    </lineage>
</organism>
<dbReference type="InterPro" id="IPR012349">
    <property type="entry name" value="Split_barrel_FMN-bd"/>
</dbReference>
<evidence type="ECO:0000313" key="2">
    <source>
        <dbReference type="EMBL" id="CAE6424758.1"/>
    </source>
</evidence>
<dbReference type="EMBL" id="CAJMXA010000297">
    <property type="protein sequence ID" value="CAE6424758.1"/>
    <property type="molecule type" value="Genomic_DNA"/>
</dbReference>
<protein>
    <recommendedName>
        <fullName evidence="1">Pyridoxamine 5'-phosphate oxidase N-terminal domain-containing protein</fullName>
    </recommendedName>
</protein>
<dbReference type="Proteomes" id="UP000663853">
    <property type="component" value="Unassembled WGS sequence"/>
</dbReference>
<dbReference type="Pfam" id="PF01243">
    <property type="entry name" value="PNPOx_N"/>
    <property type="match status" value="1"/>
</dbReference>
<accession>A0A8H3AJM9</accession>
<dbReference type="PANTHER" id="PTHR39336:SF3">
    <property type="entry name" value="PYRIDOXAMINE PHOSPHATE OXIDASE"/>
    <property type="match status" value="1"/>
</dbReference>
<name>A0A8H3AJM9_9AGAM</name>
<gene>
    <name evidence="2" type="ORF">RDB_LOCUS16932</name>
</gene>
<reference evidence="2" key="1">
    <citation type="submission" date="2021-01" db="EMBL/GenBank/DDBJ databases">
        <authorList>
            <person name="Kaushik A."/>
        </authorList>
    </citation>
    <scope>NUCLEOTIDE SEQUENCE</scope>
    <source>
        <strain evidence="2">AG6-10EEA</strain>
    </source>
</reference>
<dbReference type="PANTHER" id="PTHR39336">
    <property type="entry name" value="PYRIDOXAMINE PHOSPHATE OXIDASE FAMILY PROTEIN (AFU_ORTHOLOGUE AFUA_6G11440)"/>
    <property type="match status" value="1"/>
</dbReference>
<feature type="domain" description="Pyridoxamine 5'-phosphate oxidase N-terminal" evidence="1">
    <location>
        <begin position="12"/>
        <end position="132"/>
    </location>
</feature>
<sequence>MVKFYDSIPESYFPWVDEQHIFWVATAPLSADGHVNMSPKGMTGTFKLLGPNECFYQDLSGSGVETISHLRENGRITIMFIAFKGSPRILRLWGTGVVHELGTPRYEELIPPADRLPGSRAAIEVKIHKIGSSCGYSVPFYEYVGERTLLCDVMRPREQRDADGCPEEVKNAADLTAHLKPTPAYPLPEDSVPEKSLRKYWAVKNIRSIDGIPGLQLGRTYAGLPMARDEIRDNTQFHEPVGVVGGKRGKVGVVETPTRGGWAPVVAAFALGLGAAQFVGLARHAYGLQAFAE</sequence>
<dbReference type="SUPFAM" id="SSF50475">
    <property type="entry name" value="FMN-binding split barrel"/>
    <property type="match status" value="1"/>
</dbReference>
<evidence type="ECO:0000313" key="3">
    <source>
        <dbReference type="Proteomes" id="UP000663853"/>
    </source>
</evidence>
<evidence type="ECO:0000259" key="1">
    <source>
        <dbReference type="Pfam" id="PF01243"/>
    </source>
</evidence>
<dbReference type="AlphaFoldDB" id="A0A8H3AJM9"/>
<dbReference type="InterPro" id="IPR011576">
    <property type="entry name" value="Pyridox_Oxase_N"/>
</dbReference>